<reference evidence="8" key="1">
    <citation type="journal article" date="2019" name="Int. J. Syst. Evol. Microbiol.">
        <title>The Global Catalogue of Microorganisms (GCM) 10K type strain sequencing project: providing services to taxonomists for standard genome sequencing and annotation.</title>
        <authorList>
            <consortium name="The Broad Institute Genomics Platform"/>
            <consortium name="The Broad Institute Genome Sequencing Center for Infectious Disease"/>
            <person name="Wu L."/>
            <person name="Ma J."/>
        </authorList>
    </citation>
    <scope>NUCLEOTIDE SEQUENCE [LARGE SCALE GENOMIC DNA]</scope>
    <source>
        <strain evidence="8">CGMCC 1.16026</strain>
    </source>
</reference>
<dbReference type="NCBIfam" id="TIGR00254">
    <property type="entry name" value="GGDEF"/>
    <property type="match status" value="1"/>
</dbReference>
<protein>
    <recommendedName>
        <fullName evidence="1">diguanylate cyclase</fullName>
        <ecNumber evidence="1">2.7.7.65</ecNumber>
    </recommendedName>
</protein>
<dbReference type="EMBL" id="JBHSWI010000001">
    <property type="protein sequence ID" value="MFC6645880.1"/>
    <property type="molecule type" value="Genomic_DNA"/>
</dbReference>
<dbReference type="SMART" id="SM00267">
    <property type="entry name" value="GGDEF"/>
    <property type="match status" value="1"/>
</dbReference>
<feature type="transmembrane region" description="Helical" evidence="3">
    <location>
        <begin position="231"/>
        <end position="253"/>
    </location>
</feature>
<dbReference type="InterPro" id="IPR050469">
    <property type="entry name" value="Diguanylate_Cyclase"/>
</dbReference>
<evidence type="ECO:0000259" key="5">
    <source>
        <dbReference type="PROSITE" id="PS50887"/>
    </source>
</evidence>
<keyword evidence="4" id="KW-0175">Coiled coil</keyword>
<dbReference type="PANTHER" id="PTHR45138:SF9">
    <property type="entry name" value="DIGUANYLATE CYCLASE DGCM-RELATED"/>
    <property type="match status" value="1"/>
</dbReference>
<dbReference type="RefSeq" id="WP_263369592.1">
    <property type="nucleotide sequence ID" value="NZ_JAGSYD010000001.1"/>
</dbReference>
<feature type="transmembrane region" description="Helical" evidence="3">
    <location>
        <begin position="190"/>
        <end position="211"/>
    </location>
</feature>
<dbReference type="InterPro" id="IPR005330">
    <property type="entry name" value="MHYT_dom"/>
</dbReference>
<dbReference type="SUPFAM" id="SSF55073">
    <property type="entry name" value="Nucleotide cyclase"/>
    <property type="match status" value="1"/>
</dbReference>
<evidence type="ECO:0000259" key="6">
    <source>
        <dbReference type="PROSITE" id="PS50924"/>
    </source>
</evidence>
<dbReference type="EC" id="2.7.7.65" evidence="1"/>
<feature type="transmembrane region" description="Helical" evidence="3">
    <location>
        <begin position="119"/>
        <end position="138"/>
    </location>
</feature>
<dbReference type="Pfam" id="PF00990">
    <property type="entry name" value="GGDEF"/>
    <property type="match status" value="1"/>
</dbReference>
<evidence type="ECO:0000256" key="4">
    <source>
        <dbReference type="SAM" id="Coils"/>
    </source>
</evidence>
<evidence type="ECO:0000256" key="3">
    <source>
        <dbReference type="PROSITE-ProRule" id="PRU00244"/>
    </source>
</evidence>
<evidence type="ECO:0000313" key="8">
    <source>
        <dbReference type="Proteomes" id="UP001596391"/>
    </source>
</evidence>
<organism evidence="7 8">
    <name type="scientific">Granulicella cerasi</name>
    <dbReference type="NCBI Taxonomy" id="741063"/>
    <lineage>
        <taxon>Bacteria</taxon>
        <taxon>Pseudomonadati</taxon>
        <taxon>Acidobacteriota</taxon>
        <taxon>Terriglobia</taxon>
        <taxon>Terriglobales</taxon>
        <taxon>Acidobacteriaceae</taxon>
        <taxon>Granulicella</taxon>
    </lineage>
</organism>
<comment type="catalytic activity">
    <reaction evidence="2">
        <text>2 GTP = 3',3'-c-di-GMP + 2 diphosphate</text>
        <dbReference type="Rhea" id="RHEA:24898"/>
        <dbReference type="ChEBI" id="CHEBI:33019"/>
        <dbReference type="ChEBI" id="CHEBI:37565"/>
        <dbReference type="ChEBI" id="CHEBI:58805"/>
        <dbReference type="EC" id="2.7.7.65"/>
    </reaction>
</comment>
<dbReference type="CDD" id="cd01949">
    <property type="entry name" value="GGDEF"/>
    <property type="match status" value="1"/>
</dbReference>
<gene>
    <name evidence="7" type="ORF">ACFQBQ_09875</name>
</gene>
<feature type="transmembrane region" description="Helical" evidence="3">
    <location>
        <begin position="20"/>
        <end position="44"/>
    </location>
</feature>
<feature type="coiled-coil region" evidence="4">
    <location>
        <begin position="261"/>
        <end position="302"/>
    </location>
</feature>
<feature type="domain" description="MHYT" evidence="6">
    <location>
        <begin position="20"/>
        <end position="214"/>
    </location>
</feature>
<feature type="transmembrane region" description="Helical" evidence="3">
    <location>
        <begin position="56"/>
        <end position="76"/>
    </location>
</feature>
<feature type="domain" description="GGDEF" evidence="5">
    <location>
        <begin position="330"/>
        <end position="467"/>
    </location>
</feature>
<dbReference type="Gene3D" id="3.30.70.270">
    <property type="match status" value="1"/>
</dbReference>
<dbReference type="Proteomes" id="UP001596391">
    <property type="component" value="Unassembled WGS sequence"/>
</dbReference>
<accession>A0ABW1Z8P3</accession>
<feature type="transmembrane region" description="Helical" evidence="3">
    <location>
        <begin position="88"/>
        <end position="112"/>
    </location>
</feature>
<keyword evidence="3" id="KW-0812">Transmembrane</keyword>
<evidence type="ECO:0000256" key="2">
    <source>
        <dbReference type="ARBA" id="ARBA00034247"/>
    </source>
</evidence>
<keyword evidence="7" id="KW-0548">Nucleotidyltransferase</keyword>
<comment type="caution">
    <text evidence="7">The sequence shown here is derived from an EMBL/GenBank/DDBJ whole genome shotgun (WGS) entry which is preliminary data.</text>
</comment>
<keyword evidence="3" id="KW-0472">Membrane</keyword>
<keyword evidence="8" id="KW-1185">Reference proteome</keyword>
<dbReference type="InterPro" id="IPR000160">
    <property type="entry name" value="GGDEF_dom"/>
</dbReference>
<keyword evidence="3" id="KW-1133">Transmembrane helix</keyword>
<sequence>MTSYNLVLDTEIMQSLPITYSPWLIVASIVISIVAAYAAFGLADRMRHAETPRLRMLWWLGGATAMGTGIWSMHYLGMLAVRLPIPVLYHVPTVLLSWALAVAAAAVALQVVGAAKVSWARLILGGGAMGAGIGSMHYVGMRAMRMNSMHHYDDRMVALSVVLAVSFSVLALWLATAVRDRRQHGSFNRALAGVVMGAAIASMHYTAMAGVTYDRCGMSFSTANTVRISSLGEVVIILIATAILALAVASAALHQRKFVEMQDVQKNLLNTQQQLLQQQRELIDSQNKLAEVNSRLAELSVRDALTGLHNRRHFDNMFDAAWRRAVNKQEPLALMVIDVDYFKALNDTRGHQSGDESLRRIANVLAKRPHRTHDVLVRYGGEEFAVLLPGLDEVPAARFAEDLRKSIEREAIEHGASPVSDVITVSIGVCSRAPDPNDSAEKMLQDADAALYAAKESGRNRVVLAAAKREEYVMEGTAGGTLIAKTYEAKPTETKEPTKI</sequence>
<dbReference type="InterPro" id="IPR043128">
    <property type="entry name" value="Rev_trsase/Diguanyl_cyclase"/>
</dbReference>
<feature type="transmembrane region" description="Helical" evidence="3">
    <location>
        <begin position="158"/>
        <end position="178"/>
    </location>
</feature>
<dbReference type="PANTHER" id="PTHR45138">
    <property type="entry name" value="REGULATORY COMPONENTS OF SENSORY TRANSDUCTION SYSTEM"/>
    <property type="match status" value="1"/>
</dbReference>
<evidence type="ECO:0000256" key="1">
    <source>
        <dbReference type="ARBA" id="ARBA00012528"/>
    </source>
</evidence>
<proteinExistence type="predicted"/>
<dbReference type="PROSITE" id="PS50887">
    <property type="entry name" value="GGDEF"/>
    <property type="match status" value="1"/>
</dbReference>
<dbReference type="Pfam" id="PF03707">
    <property type="entry name" value="MHYT"/>
    <property type="match status" value="4"/>
</dbReference>
<dbReference type="GO" id="GO:0052621">
    <property type="term" value="F:diguanylate cyclase activity"/>
    <property type="evidence" value="ECO:0007669"/>
    <property type="project" value="UniProtKB-EC"/>
</dbReference>
<evidence type="ECO:0000313" key="7">
    <source>
        <dbReference type="EMBL" id="MFC6645880.1"/>
    </source>
</evidence>
<dbReference type="PROSITE" id="PS50924">
    <property type="entry name" value="MHYT"/>
    <property type="match status" value="1"/>
</dbReference>
<dbReference type="InterPro" id="IPR029787">
    <property type="entry name" value="Nucleotide_cyclase"/>
</dbReference>
<keyword evidence="7" id="KW-0808">Transferase</keyword>
<name>A0ABW1Z8P3_9BACT</name>